<dbReference type="Proteomes" id="UP000283523">
    <property type="component" value="Unassembled WGS sequence"/>
</dbReference>
<sequence>MKIFWTIVFLWSFLVLTCQAQIRVEVTNYPNLSSAGKGLYIAGEFNNWDPGDPDFKLQKQANGLYAISLPDSLTHFEYKFTQGSWALAEGDSDGGKTPNRVYDRARLSKTPGTNPKLIRTTIAGWEQRPYYRFVVTELPANTPHDAQLFITGDFTNWNPGNPAYRLQKQPDGTYTVTVYSDADRLEYKFTRGNWESVEGREVGKARPNRIVYRRDILNDQPVDVHIISWEDLTGTFNFYSIYDLLMLFSCFQGLLLLIAIPTIHNYNWQANRRLVLLLGITSVLMGIRVISGFRDVAQAYTKLLLVPDFIWFIYAPLFYFYIRKLLFNQDRMARGWQYHYLPAAIQLLAYLPYFLMESKVFQLKVVNRAWDLQALFIGFGFLALLFNIRYWIMCRKLIRAYKDQYQTSYSYEQNLQYLSSVLTIQAICLTLWAFMYVIVGFSRIVDFDVLSIAERNVDAIWLVFSTITYFLGYYAIHQPEVFKLPEPLPVGLFEQPEPLPVVPAPVQPVAERIDKPGPAPLAPPEPVPDEDIQPLKEQVEAYMKRHKPYTNPNLTIHELATKLKLQPHVLSRVINDGFEKNFFDFINYYRVEELKKRMDDPRFRNYTLLSLAFEVGFNSKTAFNRAFKKITQQTPSDYFNYVRE</sequence>
<evidence type="ECO:0000256" key="4">
    <source>
        <dbReference type="SAM" id="Phobius"/>
    </source>
</evidence>
<feature type="transmembrane region" description="Helical" evidence="4">
    <location>
        <begin position="241"/>
        <end position="262"/>
    </location>
</feature>
<evidence type="ECO:0000256" key="3">
    <source>
        <dbReference type="ARBA" id="ARBA00023163"/>
    </source>
</evidence>
<comment type="caution">
    <text evidence="6">The sequence shown here is derived from an EMBL/GenBank/DDBJ whole genome shotgun (WGS) entry which is preliminary data.</text>
</comment>
<protein>
    <submittedName>
        <fullName evidence="6">Helix-turn-helix domain-containing protein</fullName>
    </submittedName>
</protein>
<keyword evidence="4" id="KW-0472">Membrane</keyword>
<dbReference type="InterPro" id="IPR018062">
    <property type="entry name" value="HTH_AraC-typ_CS"/>
</dbReference>
<reference evidence="6 7" key="1">
    <citation type="submission" date="2018-08" db="EMBL/GenBank/DDBJ databases">
        <title>Fibrisoma montanum sp. nov., isolated from Danxia mountain soil.</title>
        <authorList>
            <person name="Huang Y."/>
        </authorList>
    </citation>
    <scope>NUCLEOTIDE SEQUENCE [LARGE SCALE GENOMIC DNA]</scope>
    <source>
        <strain evidence="6 7">HYT19</strain>
    </source>
</reference>
<dbReference type="InterPro" id="IPR014756">
    <property type="entry name" value="Ig_E-set"/>
</dbReference>
<dbReference type="OrthoDB" id="5492415at2"/>
<dbReference type="AlphaFoldDB" id="A0A418M260"/>
<feature type="transmembrane region" description="Helical" evidence="4">
    <location>
        <begin position="459"/>
        <end position="476"/>
    </location>
</feature>
<dbReference type="GO" id="GO:0003700">
    <property type="term" value="F:DNA-binding transcription factor activity"/>
    <property type="evidence" value="ECO:0007669"/>
    <property type="project" value="InterPro"/>
</dbReference>
<dbReference type="InterPro" id="IPR013784">
    <property type="entry name" value="Carb-bd-like_fold"/>
</dbReference>
<keyword evidence="7" id="KW-1185">Reference proteome</keyword>
<dbReference type="SMART" id="SM01065">
    <property type="entry name" value="CBM_2"/>
    <property type="match status" value="1"/>
</dbReference>
<dbReference type="PANTHER" id="PTHR43280:SF29">
    <property type="entry name" value="ARAC-FAMILY TRANSCRIPTIONAL REGULATOR"/>
    <property type="match status" value="1"/>
</dbReference>
<dbReference type="EMBL" id="QXED01000007">
    <property type="protein sequence ID" value="RIV19801.1"/>
    <property type="molecule type" value="Genomic_DNA"/>
</dbReference>
<feature type="transmembrane region" description="Helical" evidence="4">
    <location>
        <begin position="375"/>
        <end position="394"/>
    </location>
</feature>
<dbReference type="SUPFAM" id="SSF49452">
    <property type="entry name" value="Starch-binding domain-like"/>
    <property type="match status" value="1"/>
</dbReference>
<keyword evidence="4" id="KW-0812">Transmembrane</keyword>
<evidence type="ECO:0000313" key="7">
    <source>
        <dbReference type="Proteomes" id="UP000283523"/>
    </source>
</evidence>
<dbReference type="SUPFAM" id="SSF46689">
    <property type="entry name" value="Homeodomain-like"/>
    <property type="match status" value="1"/>
</dbReference>
<evidence type="ECO:0000313" key="6">
    <source>
        <dbReference type="EMBL" id="RIV19801.1"/>
    </source>
</evidence>
<dbReference type="PROSITE" id="PS00041">
    <property type="entry name" value="HTH_ARAC_FAMILY_1"/>
    <property type="match status" value="1"/>
</dbReference>
<dbReference type="PANTHER" id="PTHR43280">
    <property type="entry name" value="ARAC-FAMILY TRANSCRIPTIONAL REGULATOR"/>
    <property type="match status" value="1"/>
</dbReference>
<feature type="transmembrane region" description="Helical" evidence="4">
    <location>
        <begin position="338"/>
        <end position="355"/>
    </location>
</feature>
<accession>A0A418M260</accession>
<dbReference type="Gene3D" id="1.10.10.60">
    <property type="entry name" value="Homeodomain-like"/>
    <property type="match status" value="2"/>
</dbReference>
<keyword evidence="1" id="KW-0805">Transcription regulation</keyword>
<gene>
    <name evidence="6" type="ORF">DYU11_23015</name>
</gene>
<keyword evidence="2" id="KW-0238">DNA-binding</keyword>
<organism evidence="6 7">
    <name type="scientific">Fibrisoma montanum</name>
    <dbReference type="NCBI Taxonomy" id="2305895"/>
    <lineage>
        <taxon>Bacteria</taxon>
        <taxon>Pseudomonadati</taxon>
        <taxon>Bacteroidota</taxon>
        <taxon>Cytophagia</taxon>
        <taxon>Cytophagales</taxon>
        <taxon>Spirosomataceae</taxon>
        <taxon>Fibrisoma</taxon>
    </lineage>
</organism>
<dbReference type="InterPro" id="IPR013783">
    <property type="entry name" value="Ig-like_fold"/>
</dbReference>
<feature type="domain" description="HTH araC/xylS-type" evidence="5">
    <location>
        <begin position="537"/>
        <end position="641"/>
    </location>
</feature>
<feature type="transmembrane region" description="Helical" evidence="4">
    <location>
        <begin position="274"/>
        <end position="291"/>
    </location>
</feature>
<evidence type="ECO:0000259" key="5">
    <source>
        <dbReference type="PROSITE" id="PS01124"/>
    </source>
</evidence>
<proteinExistence type="predicted"/>
<name>A0A418M260_9BACT</name>
<dbReference type="GO" id="GO:2001070">
    <property type="term" value="F:starch binding"/>
    <property type="evidence" value="ECO:0007669"/>
    <property type="project" value="InterPro"/>
</dbReference>
<dbReference type="RefSeq" id="WP_119670087.1">
    <property type="nucleotide sequence ID" value="NZ_QXED01000007.1"/>
</dbReference>
<dbReference type="Pfam" id="PF12833">
    <property type="entry name" value="HTH_18"/>
    <property type="match status" value="1"/>
</dbReference>
<dbReference type="InterPro" id="IPR002044">
    <property type="entry name" value="CBM20"/>
</dbReference>
<feature type="transmembrane region" description="Helical" evidence="4">
    <location>
        <begin position="303"/>
        <end position="322"/>
    </location>
</feature>
<dbReference type="PROSITE" id="PS01124">
    <property type="entry name" value="HTH_ARAC_FAMILY_2"/>
    <property type="match status" value="1"/>
</dbReference>
<dbReference type="GO" id="GO:0043565">
    <property type="term" value="F:sequence-specific DNA binding"/>
    <property type="evidence" value="ECO:0007669"/>
    <property type="project" value="InterPro"/>
</dbReference>
<dbReference type="Gene3D" id="2.60.40.10">
    <property type="entry name" value="Immunoglobulins"/>
    <property type="match status" value="2"/>
</dbReference>
<keyword evidence="4" id="KW-1133">Transmembrane helix</keyword>
<dbReference type="InterPro" id="IPR009057">
    <property type="entry name" value="Homeodomain-like_sf"/>
</dbReference>
<evidence type="ECO:0000256" key="2">
    <source>
        <dbReference type="ARBA" id="ARBA00023125"/>
    </source>
</evidence>
<dbReference type="SUPFAM" id="SSF81296">
    <property type="entry name" value="E set domains"/>
    <property type="match status" value="1"/>
</dbReference>
<evidence type="ECO:0000256" key="1">
    <source>
        <dbReference type="ARBA" id="ARBA00023015"/>
    </source>
</evidence>
<keyword evidence="3" id="KW-0804">Transcription</keyword>
<dbReference type="InterPro" id="IPR018060">
    <property type="entry name" value="HTH_AraC"/>
</dbReference>
<feature type="transmembrane region" description="Helical" evidence="4">
    <location>
        <begin position="415"/>
        <end position="439"/>
    </location>
</feature>
<dbReference type="SMART" id="SM00342">
    <property type="entry name" value="HTH_ARAC"/>
    <property type="match status" value="1"/>
</dbReference>